<dbReference type="Gene3D" id="1.20.58.220">
    <property type="entry name" value="Phosphate transport system protein phou homolog 2, domain 2"/>
    <property type="match status" value="1"/>
</dbReference>
<evidence type="ECO:0000313" key="4">
    <source>
        <dbReference type="Proteomes" id="UP000189739"/>
    </source>
</evidence>
<name>A0A1S9PDT8_9SPHI</name>
<dbReference type="Pfam" id="PF01865">
    <property type="entry name" value="PhoU_div"/>
    <property type="match status" value="1"/>
</dbReference>
<comment type="caution">
    <text evidence="3">The sequence shown here is derived from an EMBL/GenBank/DDBJ whole genome shotgun (WGS) entry which is preliminary data.</text>
</comment>
<dbReference type="EMBL" id="MBTF01000016">
    <property type="protein sequence ID" value="OOQ59095.1"/>
    <property type="molecule type" value="Genomic_DNA"/>
</dbReference>
<dbReference type="InterPro" id="IPR052912">
    <property type="entry name" value="UPF0111_domain"/>
</dbReference>
<proteinExistence type="inferred from homology"/>
<dbReference type="InterPro" id="IPR038078">
    <property type="entry name" value="PhoU-like_sf"/>
</dbReference>
<dbReference type="InterPro" id="IPR018445">
    <property type="entry name" value="Put_Phosphate_transp_reg"/>
</dbReference>
<evidence type="ECO:0000256" key="2">
    <source>
        <dbReference type="SAM" id="Coils"/>
    </source>
</evidence>
<comment type="similarity">
    <text evidence="1">Belongs to the UPF0111 family.</text>
</comment>
<keyword evidence="4" id="KW-1185">Reference proteome</keyword>
<dbReference type="RefSeq" id="WP_078348891.1">
    <property type="nucleotide sequence ID" value="NZ_MBTF01000016.1"/>
</dbReference>
<sequence length="216" mass="24456">MSLNSIFQYFVPKDKKTFFPLFEQAASNVITMATVLVEAVNSNNAATREELFRQIDKLENKGDELTHQIYLELGKNFITPFDREDIHALATAIDDVADYIHGAANRMALYKIDDFNEHIRKLSDLILQAAGDLDKAVRELKDLRNVRAIADSCIRINSVENQADYVFDRAVADLFLYETDAIRLIKYKEILAALETATDMCEDAANVMESILVKNA</sequence>
<dbReference type="PANTHER" id="PTHR37298">
    <property type="entry name" value="UPF0111 PROTEIN YKAA"/>
    <property type="match status" value="1"/>
</dbReference>
<organism evidence="3 4">
    <name type="scientific">Mucilaginibacter pedocola</name>
    <dbReference type="NCBI Taxonomy" id="1792845"/>
    <lineage>
        <taxon>Bacteria</taxon>
        <taxon>Pseudomonadati</taxon>
        <taxon>Bacteroidota</taxon>
        <taxon>Sphingobacteriia</taxon>
        <taxon>Sphingobacteriales</taxon>
        <taxon>Sphingobacteriaceae</taxon>
        <taxon>Mucilaginibacter</taxon>
    </lineage>
</organism>
<evidence type="ECO:0000313" key="3">
    <source>
        <dbReference type="EMBL" id="OOQ59095.1"/>
    </source>
</evidence>
<accession>A0A1S9PDT8</accession>
<dbReference type="PANTHER" id="PTHR37298:SF1">
    <property type="entry name" value="UPF0111 PROTEIN YKAA"/>
    <property type="match status" value="1"/>
</dbReference>
<reference evidence="3 4" key="1">
    <citation type="submission" date="2016-07" db="EMBL/GenBank/DDBJ databases">
        <title>Genomic analysis of zinc-resistant bacterium Mucilaginibacter pedocola TBZ30.</title>
        <authorList>
            <person name="Huang J."/>
            <person name="Tang J."/>
        </authorList>
    </citation>
    <scope>NUCLEOTIDE SEQUENCE [LARGE SCALE GENOMIC DNA]</scope>
    <source>
        <strain evidence="3 4">TBZ30</strain>
    </source>
</reference>
<dbReference type="AlphaFoldDB" id="A0A1S9PDT8"/>
<protein>
    <submittedName>
        <fullName evidence="3">Phosphate transport regulator</fullName>
    </submittedName>
</protein>
<dbReference type="Proteomes" id="UP000189739">
    <property type="component" value="Unassembled WGS sequence"/>
</dbReference>
<dbReference type="STRING" id="1792845.BC343_29165"/>
<dbReference type="OrthoDB" id="9797568at2"/>
<evidence type="ECO:0000256" key="1">
    <source>
        <dbReference type="ARBA" id="ARBA00008591"/>
    </source>
</evidence>
<gene>
    <name evidence="3" type="ORF">BC343_29165</name>
</gene>
<keyword evidence="2" id="KW-0175">Coiled coil</keyword>
<feature type="coiled-coil region" evidence="2">
    <location>
        <begin position="41"/>
        <end position="68"/>
    </location>
</feature>